<protein>
    <submittedName>
        <fullName evidence="2">Uncharacterized protein</fullName>
    </submittedName>
</protein>
<dbReference type="VEuPathDB" id="FungiDB:PV07_02712"/>
<feature type="compositionally biased region" description="Pro residues" evidence="1">
    <location>
        <begin position="7"/>
        <end position="20"/>
    </location>
</feature>
<accession>A0A0D2CIU8</accession>
<feature type="region of interest" description="Disordered" evidence="1">
    <location>
        <begin position="1"/>
        <end position="32"/>
    </location>
</feature>
<evidence type="ECO:0000313" key="3">
    <source>
        <dbReference type="Proteomes" id="UP000054466"/>
    </source>
</evidence>
<reference evidence="2 3" key="1">
    <citation type="submission" date="2015-01" db="EMBL/GenBank/DDBJ databases">
        <title>The Genome Sequence of Cladophialophora immunda CBS83496.</title>
        <authorList>
            <consortium name="The Broad Institute Genomics Platform"/>
            <person name="Cuomo C."/>
            <person name="de Hoog S."/>
            <person name="Gorbushina A."/>
            <person name="Stielow B."/>
            <person name="Teixiera M."/>
            <person name="Abouelleil A."/>
            <person name="Chapman S.B."/>
            <person name="Priest M."/>
            <person name="Young S.K."/>
            <person name="Wortman J."/>
            <person name="Nusbaum C."/>
            <person name="Birren B."/>
        </authorList>
    </citation>
    <scope>NUCLEOTIDE SEQUENCE [LARGE SCALE GENOMIC DNA]</scope>
    <source>
        <strain evidence="2 3">CBS 83496</strain>
    </source>
</reference>
<name>A0A0D2CIU8_9EURO</name>
<dbReference type="GeneID" id="27341906"/>
<sequence length="434" mass="48898">MDTPSSSSPPPSHAPSPSRAPPAETIWYTRDPDETTRRWVVYGKRPAMDTDPPVPVTPSKQDPNAIVPWATPEKSSPPQLRYYSGVTAIESGSGQLSLFHHLSDRGTFTKVPPELKALRDHEEGRKPLVALMQPGLAAVCIEISDPAMDRTRLSGFRLRRDGVDAVVSCAHFTEWPNNNREEFDEVVRRVSQDTTDIRARQTADVDAEMTECDDVLKLQLVAVHCPWDIAIFRILQAPGDDEVNTVIDWSQIHFVVEEDRGKLGSKDLWWSVGFNLNNNQARLNSDWKGFFLRQPLSIQQDIAQRYLYDENHPPAVDFLKTNRRTVSFGKMDEFAETGFPPQSYQVSLNLSAWYGRSGSMVCSRGNAGVDGEESHVQVYGLIVGGSSETNHNVMTLFTEEMRGWLEKAFHSELEEHPIDFSRRFVMAIGDEQIL</sequence>
<evidence type="ECO:0000313" key="2">
    <source>
        <dbReference type="EMBL" id="KIW31028.1"/>
    </source>
</evidence>
<feature type="region of interest" description="Disordered" evidence="1">
    <location>
        <begin position="44"/>
        <end position="63"/>
    </location>
</feature>
<proteinExistence type="predicted"/>
<dbReference type="Proteomes" id="UP000054466">
    <property type="component" value="Unassembled WGS sequence"/>
</dbReference>
<keyword evidence="3" id="KW-1185">Reference proteome</keyword>
<dbReference type="EMBL" id="KN847041">
    <property type="protein sequence ID" value="KIW31028.1"/>
    <property type="molecule type" value="Genomic_DNA"/>
</dbReference>
<dbReference type="HOGENOM" id="CLU_063490_0_0_1"/>
<dbReference type="AlphaFoldDB" id="A0A0D2CIU8"/>
<evidence type="ECO:0000256" key="1">
    <source>
        <dbReference type="SAM" id="MobiDB-lite"/>
    </source>
</evidence>
<dbReference type="OrthoDB" id="4120608at2759"/>
<gene>
    <name evidence="2" type="ORF">PV07_02712</name>
</gene>
<dbReference type="RefSeq" id="XP_016251244.1">
    <property type="nucleotide sequence ID" value="XM_016389342.1"/>
</dbReference>
<organism evidence="2 3">
    <name type="scientific">Cladophialophora immunda</name>
    <dbReference type="NCBI Taxonomy" id="569365"/>
    <lineage>
        <taxon>Eukaryota</taxon>
        <taxon>Fungi</taxon>
        <taxon>Dikarya</taxon>
        <taxon>Ascomycota</taxon>
        <taxon>Pezizomycotina</taxon>
        <taxon>Eurotiomycetes</taxon>
        <taxon>Chaetothyriomycetidae</taxon>
        <taxon>Chaetothyriales</taxon>
        <taxon>Herpotrichiellaceae</taxon>
        <taxon>Cladophialophora</taxon>
    </lineage>
</organism>